<dbReference type="AlphaFoldDB" id="A0A9P4R0D6"/>
<feature type="compositionally biased region" description="Polar residues" evidence="1">
    <location>
        <begin position="324"/>
        <end position="334"/>
    </location>
</feature>
<dbReference type="Proteomes" id="UP000799444">
    <property type="component" value="Unassembled WGS sequence"/>
</dbReference>
<comment type="caution">
    <text evidence="2">The sequence shown here is derived from an EMBL/GenBank/DDBJ whole genome shotgun (WGS) entry which is preliminary data.</text>
</comment>
<feature type="compositionally biased region" description="Pro residues" evidence="1">
    <location>
        <begin position="447"/>
        <end position="458"/>
    </location>
</feature>
<feature type="region of interest" description="Disordered" evidence="1">
    <location>
        <begin position="135"/>
        <end position="161"/>
    </location>
</feature>
<gene>
    <name evidence="2" type="ORF">EJ04DRAFT_245707</name>
</gene>
<dbReference type="OrthoDB" id="3357341at2759"/>
<evidence type="ECO:0000313" key="3">
    <source>
        <dbReference type="Proteomes" id="UP000799444"/>
    </source>
</evidence>
<evidence type="ECO:0000256" key="1">
    <source>
        <dbReference type="SAM" id="MobiDB-lite"/>
    </source>
</evidence>
<keyword evidence="3" id="KW-1185">Reference proteome</keyword>
<reference evidence="2" key="1">
    <citation type="journal article" date="2020" name="Stud. Mycol.">
        <title>101 Dothideomycetes genomes: a test case for predicting lifestyles and emergence of pathogens.</title>
        <authorList>
            <person name="Haridas S."/>
            <person name="Albert R."/>
            <person name="Binder M."/>
            <person name="Bloem J."/>
            <person name="Labutti K."/>
            <person name="Salamov A."/>
            <person name="Andreopoulos B."/>
            <person name="Baker S."/>
            <person name="Barry K."/>
            <person name="Bills G."/>
            <person name="Bluhm B."/>
            <person name="Cannon C."/>
            <person name="Castanera R."/>
            <person name="Culley D."/>
            <person name="Daum C."/>
            <person name="Ezra D."/>
            <person name="Gonzalez J."/>
            <person name="Henrissat B."/>
            <person name="Kuo A."/>
            <person name="Liang C."/>
            <person name="Lipzen A."/>
            <person name="Lutzoni F."/>
            <person name="Magnuson J."/>
            <person name="Mondo S."/>
            <person name="Nolan M."/>
            <person name="Ohm R."/>
            <person name="Pangilinan J."/>
            <person name="Park H.-J."/>
            <person name="Ramirez L."/>
            <person name="Alfaro M."/>
            <person name="Sun H."/>
            <person name="Tritt A."/>
            <person name="Yoshinaga Y."/>
            <person name="Zwiers L.-H."/>
            <person name="Turgeon B."/>
            <person name="Goodwin S."/>
            <person name="Spatafora J."/>
            <person name="Crous P."/>
            <person name="Grigoriev I."/>
        </authorList>
    </citation>
    <scope>NUCLEOTIDE SEQUENCE</scope>
    <source>
        <strain evidence="2">CBS 125425</strain>
    </source>
</reference>
<feature type="compositionally biased region" description="Polar residues" evidence="1">
    <location>
        <begin position="503"/>
        <end position="513"/>
    </location>
</feature>
<feature type="region of interest" description="Disordered" evidence="1">
    <location>
        <begin position="314"/>
        <end position="339"/>
    </location>
</feature>
<feature type="region of interest" description="Disordered" evidence="1">
    <location>
        <begin position="257"/>
        <end position="300"/>
    </location>
</feature>
<feature type="compositionally biased region" description="Basic and acidic residues" evidence="1">
    <location>
        <begin position="353"/>
        <end position="420"/>
    </location>
</feature>
<protein>
    <submittedName>
        <fullName evidence="2">Uncharacterized protein</fullName>
    </submittedName>
</protein>
<feature type="compositionally biased region" description="Polar residues" evidence="1">
    <location>
        <begin position="135"/>
        <end position="148"/>
    </location>
</feature>
<evidence type="ECO:0000313" key="2">
    <source>
        <dbReference type="EMBL" id="KAF2734404.1"/>
    </source>
</evidence>
<organism evidence="2 3">
    <name type="scientific">Polyplosphaeria fusca</name>
    <dbReference type="NCBI Taxonomy" id="682080"/>
    <lineage>
        <taxon>Eukaryota</taxon>
        <taxon>Fungi</taxon>
        <taxon>Dikarya</taxon>
        <taxon>Ascomycota</taxon>
        <taxon>Pezizomycotina</taxon>
        <taxon>Dothideomycetes</taxon>
        <taxon>Pleosporomycetidae</taxon>
        <taxon>Pleosporales</taxon>
        <taxon>Tetraplosphaeriaceae</taxon>
        <taxon>Polyplosphaeria</taxon>
    </lineage>
</organism>
<feature type="region of interest" description="Disordered" evidence="1">
    <location>
        <begin position="353"/>
        <end position="522"/>
    </location>
</feature>
<name>A0A9P4R0D6_9PLEO</name>
<feature type="compositionally biased region" description="Pro residues" evidence="1">
    <location>
        <begin position="285"/>
        <end position="294"/>
    </location>
</feature>
<proteinExistence type="predicted"/>
<dbReference type="EMBL" id="ML996148">
    <property type="protein sequence ID" value="KAF2734404.1"/>
    <property type="molecule type" value="Genomic_DNA"/>
</dbReference>
<accession>A0A9P4R0D6</accession>
<sequence length="522" mass="58638">MLDEALPTFFLKTSPDAPKHHEAFYYTQYGSDPDASYSLHHVDPAANDAKNTYAAALFDSHNPDVLYGEVLAKPGWTQPSLSQDEIRKNGGVPPPPQPIFPTEFAVQLYNPDQQILIRQQSSKWSSTVTYDFSMPQTSFRTPSSSSLDRSQDDPGQDAATPKINFVWKKEGRLGKDMTCYLTGKSTDPTGKKAKKSKEPDIAVALFSGLKEITIMESNLYRVEVEDYKGLEVVLLLSAAVIRDLFFNNPRESYHIVEPSARKNSGGLRGRKGSSPVAMANVTPPVTTPQPPPRTQRPVQPASGAALNALYNQPSRNDAKRTSLPPLQTASQQTPRLDPRAQWEIDAETARLRAQVDAEAREQKRQEDIARRSRRKAEEEEERKTRRFLEQEELARKQQEKERRRRQAEVDKETERLKKQYGDQSRLLAPAAPQQRHSAPLLQGPFQRPNPAPVQPPRPANQGPYLQPPGGHRPTASQSSFFSNGLPKPDAQQKMKKKSFWGLRTSSEQSSTTTLRKKQSSMF</sequence>